<gene>
    <name evidence="2" type="ORF">HER12_00705</name>
</gene>
<dbReference type="PROSITE" id="PS51746">
    <property type="entry name" value="PPM_2"/>
    <property type="match status" value="1"/>
</dbReference>
<dbReference type="InterPro" id="IPR015655">
    <property type="entry name" value="PP2C"/>
</dbReference>
<dbReference type="EMBL" id="JAAVVK010000001">
    <property type="protein sequence ID" value="NKE38277.1"/>
    <property type="molecule type" value="Genomic_DNA"/>
</dbReference>
<dbReference type="CDD" id="cd00143">
    <property type="entry name" value="PP2Cc"/>
    <property type="match status" value="1"/>
</dbReference>
<feature type="domain" description="PPM-type phosphatase" evidence="1">
    <location>
        <begin position="4"/>
        <end position="247"/>
    </location>
</feature>
<dbReference type="SMART" id="SM00331">
    <property type="entry name" value="PP2C_SIG"/>
    <property type="match status" value="1"/>
</dbReference>
<sequence>MNVVASYKTDIGTFRRENQDSFVFLKNKTGQALAVVCDGLGGHNCGDIASSMAVAMLKNFFNQTEWKKIKTDDQIYDWLRTSVETIQQEMNEYSVSHEEANDMGTTMVITLIANHKAYLVNIGDSRAYMFNDKGLKQLTSDHNILNLYLKNNPEKLAEMDVNKTYWKALTSALGPIKNLTIDIFDLSITTPSYFLLTSDGVHDFLEEWEISHILEKNSSLKSKVKMLIKQALSNVSTDNLTAMLLLVKD</sequence>
<reference evidence="2 3" key="1">
    <citation type="submission" date="2020-04" db="EMBL/GenBank/DDBJ databases">
        <title>Complete genome sequence of Spiroplasma platyhelix ATCC 51748, an insect isolate.</title>
        <authorList>
            <person name="Green E.A."/>
            <person name="Klassen J.L."/>
        </authorList>
    </citation>
    <scope>NUCLEOTIDE SEQUENCE [LARGE SCALE GENOMIC DNA]</scope>
    <source>
        <strain evidence="2 3">PALS-1</strain>
    </source>
</reference>
<name>A0A846U495_9MOLU</name>
<evidence type="ECO:0000313" key="2">
    <source>
        <dbReference type="EMBL" id="NKE38277.1"/>
    </source>
</evidence>
<dbReference type="GO" id="GO:0004722">
    <property type="term" value="F:protein serine/threonine phosphatase activity"/>
    <property type="evidence" value="ECO:0007669"/>
    <property type="project" value="InterPro"/>
</dbReference>
<dbReference type="SUPFAM" id="SSF81606">
    <property type="entry name" value="PP2C-like"/>
    <property type="match status" value="1"/>
</dbReference>
<dbReference type="InterPro" id="IPR036457">
    <property type="entry name" value="PPM-type-like_dom_sf"/>
</dbReference>
<dbReference type="AlphaFoldDB" id="A0A846U495"/>
<evidence type="ECO:0000259" key="1">
    <source>
        <dbReference type="PROSITE" id="PS51746"/>
    </source>
</evidence>
<proteinExistence type="predicted"/>
<keyword evidence="3" id="KW-1185">Reference proteome</keyword>
<dbReference type="Proteomes" id="UP000584587">
    <property type="component" value="Unassembled WGS sequence"/>
</dbReference>
<organism evidence="2 3">
    <name type="scientific">Spiroplasma platyhelix PALS-1</name>
    <dbReference type="NCBI Taxonomy" id="1276218"/>
    <lineage>
        <taxon>Bacteria</taxon>
        <taxon>Bacillati</taxon>
        <taxon>Mycoplasmatota</taxon>
        <taxon>Mollicutes</taxon>
        <taxon>Entomoplasmatales</taxon>
        <taxon>Spiroplasmataceae</taxon>
        <taxon>Spiroplasma</taxon>
    </lineage>
</organism>
<dbReference type="Pfam" id="PF13672">
    <property type="entry name" value="PP2C_2"/>
    <property type="match status" value="1"/>
</dbReference>
<comment type="caution">
    <text evidence="2">The sequence shown here is derived from an EMBL/GenBank/DDBJ whole genome shotgun (WGS) entry which is preliminary data.</text>
</comment>
<dbReference type="PANTHER" id="PTHR47992">
    <property type="entry name" value="PROTEIN PHOSPHATASE"/>
    <property type="match status" value="1"/>
</dbReference>
<accession>A0A846U495</accession>
<protein>
    <submittedName>
        <fullName evidence="2">Serine/threonine-protein phosphatase</fullName>
    </submittedName>
</protein>
<dbReference type="SMART" id="SM00332">
    <property type="entry name" value="PP2Cc"/>
    <property type="match status" value="1"/>
</dbReference>
<dbReference type="RefSeq" id="WP_168104751.1">
    <property type="nucleotide sequence ID" value="NZ_CP051215.1"/>
</dbReference>
<evidence type="ECO:0000313" key="3">
    <source>
        <dbReference type="Proteomes" id="UP000584587"/>
    </source>
</evidence>
<dbReference type="InterPro" id="IPR001932">
    <property type="entry name" value="PPM-type_phosphatase-like_dom"/>
</dbReference>
<dbReference type="Gene3D" id="3.60.40.10">
    <property type="entry name" value="PPM-type phosphatase domain"/>
    <property type="match status" value="1"/>
</dbReference>